<evidence type="ECO:0000313" key="2">
    <source>
        <dbReference type="Proteomes" id="UP000318017"/>
    </source>
</evidence>
<name>A0A518GBW7_9BACT</name>
<accession>A0A518GBW7</accession>
<dbReference type="EMBL" id="CP036298">
    <property type="protein sequence ID" value="QDV26063.1"/>
    <property type="molecule type" value="Genomic_DNA"/>
</dbReference>
<reference evidence="1 2" key="1">
    <citation type="submission" date="2019-02" db="EMBL/GenBank/DDBJ databases">
        <title>Deep-cultivation of Planctomycetes and their phenomic and genomic characterization uncovers novel biology.</title>
        <authorList>
            <person name="Wiegand S."/>
            <person name="Jogler M."/>
            <person name="Boedeker C."/>
            <person name="Pinto D."/>
            <person name="Vollmers J."/>
            <person name="Rivas-Marin E."/>
            <person name="Kohn T."/>
            <person name="Peeters S.H."/>
            <person name="Heuer A."/>
            <person name="Rast P."/>
            <person name="Oberbeckmann S."/>
            <person name="Bunk B."/>
            <person name="Jeske O."/>
            <person name="Meyerdierks A."/>
            <person name="Storesund J.E."/>
            <person name="Kallscheuer N."/>
            <person name="Luecker S."/>
            <person name="Lage O.M."/>
            <person name="Pohl T."/>
            <person name="Merkel B.J."/>
            <person name="Hornburger P."/>
            <person name="Mueller R.-W."/>
            <person name="Bruemmer F."/>
            <person name="Labrenz M."/>
            <person name="Spormann A.M."/>
            <person name="Op den Camp H."/>
            <person name="Overmann J."/>
            <person name="Amann R."/>
            <person name="Jetten M.S.M."/>
            <person name="Mascher T."/>
            <person name="Medema M.H."/>
            <person name="Devos D.P."/>
            <person name="Kaster A.-K."/>
            <person name="Ovreas L."/>
            <person name="Rohde M."/>
            <person name="Galperin M.Y."/>
            <person name="Jogler C."/>
        </authorList>
    </citation>
    <scope>NUCLEOTIDE SEQUENCE [LARGE SCALE GENOMIC DNA]</scope>
    <source>
        <strain evidence="1 2">Q31a</strain>
    </source>
</reference>
<organism evidence="1 2">
    <name type="scientific">Aureliella helgolandensis</name>
    <dbReference type="NCBI Taxonomy" id="2527968"/>
    <lineage>
        <taxon>Bacteria</taxon>
        <taxon>Pseudomonadati</taxon>
        <taxon>Planctomycetota</taxon>
        <taxon>Planctomycetia</taxon>
        <taxon>Pirellulales</taxon>
        <taxon>Pirellulaceae</taxon>
        <taxon>Aureliella</taxon>
    </lineage>
</organism>
<dbReference type="Proteomes" id="UP000318017">
    <property type="component" value="Chromosome"/>
</dbReference>
<dbReference type="RefSeq" id="WP_145081938.1">
    <property type="nucleotide sequence ID" value="NZ_CP036298.1"/>
</dbReference>
<dbReference type="KEGG" id="ahel:Q31a_44340"/>
<gene>
    <name evidence="1" type="ORF">Q31a_44340</name>
</gene>
<sequence>MILKKAAKQTQSKQVALPQRLDNLANGRDEMNLCELPFALLSERQGNRKYLQFEVEDYDREEKQTVSRKLTVKGDPEFGLPTAKDEEIYLGLMKYTSDYNGFADAKVILQRSALFDLMGWPKSDWAYARLTLGMQRLVGVRLSYQNLWRDNQEKQFRDQGAFGILDSFRFLDARKGKGSFTEQESTFRWSSVLFQSFDSGYLKRIDFGLARDLSATARRLYRYLDKHFHPPHHREVTLDLARLAYQHIGVSPGIELDKARKRYIAPAAEELEAVGYLKPLAHDARFTKVRRGTWTATFGYGGAKVAASHGMQNPQQLQLLQALSKRGISTMLAIQTINGYPAEPVVRALKAMDEQRQRGVQIRFADKWLVKALQEGYQPSPEFNSSSLRPDRQIFRRK</sequence>
<keyword evidence="2" id="KW-1185">Reference proteome</keyword>
<proteinExistence type="predicted"/>
<dbReference type="AlphaFoldDB" id="A0A518GBW7"/>
<dbReference type="OrthoDB" id="9774004at2"/>
<evidence type="ECO:0000313" key="1">
    <source>
        <dbReference type="EMBL" id="QDV26063.1"/>
    </source>
</evidence>
<protein>
    <submittedName>
        <fullName evidence="1">Replication initiator protein A</fullName>
    </submittedName>
</protein>